<sequence>MMRLSSTLRRCSAVLAAGALLLVAPAPASAAAGGNVYFNWQIPSAPAAGLTNITFPVTVNPASNHLDGIYFAQQFTFNGLGGYIGLQPRADSSGSERLHATFSVFASSGAPGSYGNTPSTDPNCKPGADTAAGASCAVEFNAVYGHPYNLTVQLTGANTWTGTATDTVTNVSTHIGTWSVPATAGFLAPSYAGFIEDYLSVTSCATTPLADGVFAGPTTTDGGGLAGSVTMQNPPEGGSACTGQANLQSQAVGSGQHIVRGTTGSPSPLTGAGSGLCLGAPNPNAWGTQTNIEVCNAAGTQQWAFLPDSSASTGSVPTTALNAQSGVIQGSLQLLGTDSSGNRLCLDDNAGTAPGTAVTTWNCDTTNANANEQWSLYPDGSIHSVASGLCLDVSGGAVAAGSLVDLWNCTGNSSQRWVR</sequence>
<dbReference type="InterPro" id="IPR021862">
    <property type="entry name" value="DUF3472"/>
</dbReference>
<dbReference type="Gene3D" id="2.80.10.50">
    <property type="match status" value="1"/>
</dbReference>
<dbReference type="PROSITE" id="PS50231">
    <property type="entry name" value="RICIN_B_LECTIN"/>
    <property type="match status" value="1"/>
</dbReference>
<dbReference type="Pfam" id="PF00652">
    <property type="entry name" value="Ricin_B_lectin"/>
    <property type="match status" value="1"/>
</dbReference>
<evidence type="ECO:0000313" key="4">
    <source>
        <dbReference type="Proteomes" id="UP000540506"/>
    </source>
</evidence>
<evidence type="ECO:0000256" key="1">
    <source>
        <dbReference type="SAM" id="SignalP"/>
    </source>
</evidence>
<dbReference type="RefSeq" id="WP_184945227.1">
    <property type="nucleotide sequence ID" value="NZ_JACHJV010000002.1"/>
</dbReference>
<comment type="caution">
    <text evidence="3">The sequence shown here is derived from an EMBL/GenBank/DDBJ whole genome shotgun (WGS) entry which is preliminary data.</text>
</comment>
<keyword evidence="1" id="KW-0732">Signal</keyword>
<feature type="signal peptide" evidence="1">
    <location>
        <begin position="1"/>
        <end position="30"/>
    </location>
</feature>
<dbReference type="SMART" id="SM00458">
    <property type="entry name" value="RICIN"/>
    <property type="match status" value="1"/>
</dbReference>
<dbReference type="Pfam" id="PF11958">
    <property type="entry name" value="DUF3472"/>
    <property type="match status" value="1"/>
</dbReference>
<dbReference type="InterPro" id="IPR000772">
    <property type="entry name" value="Ricin_B_lectin"/>
</dbReference>
<dbReference type="AlphaFoldDB" id="A0A7W7RAB4"/>
<dbReference type="EMBL" id="JACHJV010000002">
    <property type="protein sequence ID" value="MBB4928234.1"/>
    <property type="molecule type" value="Genomic_DNA"/>
</dbReference>
<name>A0A7W7RAB4_KITKI</name>
<evidence type="ECO:0000313" key="3">
    <source>
        <dbReference type="EMBL" id="MBB4928234.1"/>
    </source>
</evidence>
<organism evidence="3 4">
    <name type="scientific">Kitasatospora kifunensis</name>
    <name type="common">Streptomyces kifunensis</name>
    <dbReference type="NCBI Taxonomy" id="58351"/>
    <lineage>
        <taxon>Bacteria</taxon>
        <taxon>Bacillati</taxon>
        <taxon>Actinomycetota</taxon>
        <taxon>Actinomycetes</taxon>
        <taxon>Kitasatosporales</taxon>
        <taxon>Streptomycetaceae</taxon>
        <taxon>Kitasatospora</taxon>
    </lineage>
</organism>
<evidence type="ECO:0000259" key="2">
    <source>
        <dbReference type="SMART" id="SM00458"/>
    </source>
</evidence>
<dbReference type="Proteomes" id="UP000540506">
    <property type="component" value="Unassembled WGS sequence"/>
</dbReference>
<keyword evidence="4" id="KW-1185">Reference proteome</keyword>
<feature type="chain" id="PRO_5031095346" description="Ricin B lectin domain-containing protein" evidence="1">
    <location>
        <begin position="31"/>
        <end position="419"/>
    </location>
</feature>
<dbReference type="SUPFAM" id="SSF50370">
    <property type="entry name" value="Ricin B-like lectins"/>
    <property type="match status" value="1"/>
</dbReference>
<feature type="domain" description="Ricin B lectin" evidence="2">
    <location>
        <begin position="266"/>
        <end position="419"/>
    </location>
</feature>
<dbReference type="InterPro" id="IPR035992">
    <property type="entry name" value="Ricin_B-like_lectins"/>
</dbReference>
<gene>
    <name evidence="3" type="ORF">FHR34_007329</name>
</gene>
<accession>A0A7W7RAB4</accession>
<proteinExistence type="predicted"/>
<reference evidence="3 4" key="1">
    <citation type="submission" date="2020-08" db="EMBL/GenBank/DDBJ databases">
        <title>Sequencing the genomes of 1000 actinobacteria strains.</title>
        <authorList>
            <person name="Klenk H.-P."/>
        </authorList>
    </citation>
    <scope>NUCLEOTIDE SEQUENCE [LARGE SCALE GENOMIC DNA]</scope>
    <source>
        <strain evidence="3 4">DSM 41654</strain>
    </source>
</reference>
<protein>
    <recommendedName>
        <fullName evidence="2">Ricin B lectin domain-containing protein</fullName>
    </recommendedName>
</protein>